<sequence>MLSYCKKFFFIASNILKCSNGNFGVLSALVAVPVIAAAGLAVDISNARDRQTQAQTLADAAALAAAAKYTSGVTQSEQLSSIASSYLVTGSDVSMRLLRAPYLSADGGSLCIDVASDVGATLMQIVGIRSTAVSVVSCAVIGSTSSNVEIALVLDVSSSMIEEGRFAPMQEAVKSFLAAFPNNGKAKISIVPFSSRISVGMERTDWLKAYGGDPAVPARWTNPLSVHKTATISKWLDGTTNLAKTSSNYYWMGCIEPRADVEMKDSGSVSSASLGDNPPQTKPFVPMDSNDGSGKSFCPPPITPLTSDINYLQGVISNMTSQGSTRLDVGIVGGWYTLSPKWRSAWDGIAPVDYGGNTKKILVFMTDGQMNVKYGPTEADKLDWICYNDRTDSCNDIALDAFLKTCASIKSAGITIYTVSYSPDADTSNLRKCASSSSYALSASTASIKQIYASISKDIVTAMKLRLTK</sequence>
<organism evidence="3 4">
    <name type="scientific">Rhizobium lemnae</name>
    <dbReference type="NCBI Taxonomy" id="1214924"/>
    <lineage>
        <taxon>Bacteria</taxon>
        <taxon>Pseudomonadati</taxon>
        <taxon>Pseudomonadota</taxon>
        <taxon>Alphaproteobacteria</taxon>
        <taxon>Hyphomicrobiales</taxon>
        <taxon>Rhizobiaceae</taxon>
        <taxon>Rhizobium/Agrobacterium group</taxon>
        <taxon>Rhizobium</taxon>
    </lineage>
</organism>
<dbReference type="Proteomes" id="UP001595697">
    <property type="component" value="Unassembled WGS sequence"/>
</dbReference>
<evidence type="ECO:0000259" key="2">
    <source>
        <dbReference type="PROSITE" id="PS50234"/>
    </source>
</evidence>
<dbReference type="InterPro" id="IPR002035">
    <property type="entry name" value="VWF_A"/>
</dbReference>
<keyword evidence="4" id="KW-1185">Reference proteome</keyword>
<keyword evidence="1" id="KW-1133">Transmembrane helix</keyword>
<dbReference type="Pfam" id="PF13400">
    <property type="entry name" value="Tad"/>
    <property type="match status" value="1"/>
</dbReference>
<name>A0ABV8ECZ3_9HYPH</name>
<evidence type="ECO:0000313" key="3">
    <source>
        <dbReference type="EMBL" id="MFC3969647.1"/>
    </source>
</evidence>
<evidence type="ECO:0000256" key="1">
    <source>
        <dbReference type="SAM" id="Phobius"/>
    </source>
</evidence>
<reference evidence="4" key="1">
    <citation type="journal article" date="2019" name="Int. J. Syst. Evol. Microbiol.">
        <title>The Global Catalogue of Microorganisms (GCM) 10K type strain sequencing project: providing services to taxonomists for standard genome sequencing and annotation.</title>
        <authorList>
            <consortium name="The Broad Institute Genomics Platform"/>
            <consortium name="The Broad Institute Genome Sequencing Center for Infectious Disease"/>
            <person name="Wu L."/>
            <person name="Ma J."/>
        </authorList>
    </citation>
    <scope>NUCLEOTIDE SEQUENCE [LARGE SCALE GENOMIC DNA]</scope>
    <source>
        <strain evidence="4">TBRC 5781</strain>
    </source>
</reference>
<keyword evidence="1" id="KW-0812">Transmembrane</keyword>
<dbReference type="EMBL" id="JBHSBD010000067">
    <property type="protein sequence ID" value="MFC3969647.1"/>
    <property type="molecule type" value="Genomic_DNA"/>
</dbReference>
<proteinExistence type="predicted"/>
<comment type="caution">
    <text evidence="3">The sequence shown here is derived from an EMBL/GenBank/DDBJ whole genome shotgun (WGS) entry which is preliminary data.</text>
</comment>
<evidence type="ECO:0000313" key="4">
    <source>
        <dbReference type="Proteomes" id="UP001595697"/>
    </source>
</evidence>
<gene>
    <name evidence="3" type="ORF">ACFOVS_16160</name>
</gene>
<dbReference type="InterPro" id="IPR036465">
    <property type="entry name" value="vWFA_dom_sf"/>
</dbReference>
<dbReference type="PROSITE" id="PS50234">
    <property type="entry name" value="VWFA"/>
    <property type="match status" value="1"/>
</dbReference>
<feature type="transmembrane region" description="Helical" evidence="1">
    <location>
        <begin position="21"/>
        <end position="42"/>
    </location>
</feature>
<dbReference type="Gene3D" id="3.40.50.410">
    <property type="entry name" value="von Willebrand factor, type A domain"/>
    <property type="match status" value="2"/>
</dbReference>
<dbReference type="RefSeq" id="WP_247259667.1">
    <property type="nucleotide sequence ID" value="NZ_JALJQZ010000004.1"/>
</dbReference>
<protein>
    <submittedName>
        <fullName evidence="3">Pilus assembly protein TadG-related protein</fullName>
    </submittedName>
</protein>
<dbReference type="InterPro" id="IPR028087">
    <property type="entry name" value="Tad_N"/>
</dbReference>
<keyword evidence="1" id="KW-0472">Membrane</keyword>
<feature type="domain" description="VWFA" evidence="2">
    <location>
        <begin position="149"/>
        <end position="455"/>
    </location>
</feature>
<accession>A0ABV8ECZ3</accession>
<dbReference type="SUPFAM" id="SSF53300">
    <property type="entry name" value="vWA-like"/>
    <property type="match status" value="1"/>
</dbReference>